<dbReference type="PANTHER" id="PTHR43130">
    <property type="entry name" value="ARAC-FAMILY TRANSCRIPTIONAL REGULATOR"/>
    <property type="match status" value="1"/>
</dbReference>
<comment type="caution">
    <text evidence="2">The sequence shown here is derived from an EMBL/GenBank/DDBJ whole genome shotgun (WGS) entry which is preliminary data.</text>
</comment>
<dbReference type="Gene3D" id="3.40.50.880">
    <property type="match status" value="1"/>
</dbReference>
<sequence length="230" mass="24575">MPQTLNIAVCIYPGVTLSDFIPCVEVLSGLNYADHPVFGPAMGGVPYRATFDYIAPTMEPVVSANGNNSPTINPTTTYAKAVAGEKQYDIFWIPAGPVPDEKGNVALPDGLKEFLTERGPKAKYICSVCAGSLILAVVGLLSGKKATTNKAFYRAIVAASPKDIEWVPKARWVVDGNLWTSSGVSAGTDMAIAFLEHLAGERAAKFTRGFIEIREAPQDDDPFAEVHGLV</sequence>
<evidence type="ECO:0000313" key="3">
    <source>
        <dbReference type="Proteomes" id="UP001362999"/>
    </source>
</evidence>
<dbReference type="SUPFAM" id="SSF52317">
    <property type="entry name" value="Class I glutamine amidotransferase-like"/>
    <property type="match status" value="1"/>
</dbReference>
<dbReference type="PANTHER" id="PTHR43130:SF15">
    <property type="entry name" value="THIJ_PFPI FAMILY PROTEIN (AFU_ORTHOLOGUE AFUA_5G14240)"/>
    <property type="match status" value="1"/>
</dbReference>
<keyword evidence="3" id="KW-1185">Reference proteome</keyword>
<feature type="domain" description="DJ-1/PfpI" evidence="1">
    <location>
        <begin position="50"/>
        <end position="196"/>
    </location>
</feature>
<dbReference type="CDD" id="cd03139">
    <property type="entry name" value="GATase1_PfpI_2"/>
    <property type="match status" value="1"/>
</dbReference>
<dbReference type="Proteomes" id="UP001362999">
    <property type="component" value="Unassembled WGS sequence"/>
</dbReference>
<protein>
    <submittedName>
        <fullName evidence="2">DJ-1 protein-PfpI domain-containing protein</fullName>
    </submittedName>
</protein>
<dbReference type="Pfam" id="PF01965">
    <property type="entry name" value="DJ-1_PfpI"/>
    <property type="match status" value="1"/>
</dbReference>
<dbReference type="InterPro" id="IPR029062">
    <property type="entry name" value="Class_I_gatase-like"/>
</dbReference>
<name>A0AAW0B7S6_9AGAR</name>
<accession>A0AAW0B7S6</accession>
<dbReference type="InterPro" id="IPR002818">
    <property type="entry name" value="DJ-1/PfpI"/>
</dbReference>
<organism evidence="2 3">
    <name type="scientific">Favolaschia claudopus</name>
    <dbReference type="NCBI Taxonomy" id="2862362"/>
    <lineage>
        <taxon>Eukaryota</taxon>
        <taxon>Fungi</taxon>
        <taxon>Dikarya</taxon>
        <taxon>Basidiomycota</taxon>
        <taxon>Agaricomycotina</taxon>
        <taxon>Agaricomycetes</taxon>
        <taxon>Agaricomycetidae</taxon>
        <taxon>Agaricales</taxon>
        <taxon>Marasmiineae</taxon>
        <taxon>Mycenaceae</taxon>
        <taxon>Favolaschia</taxon>
    </lineage>
</organism>
<gene>
    <name evidence="2" type="ORF">R3P38DRAFT_3271402</name>
</gene>
<evidence type="ECO:0000259" key="1">
    <source>
        <dbReference type="Pfam" id="PF01965"/>
    </source>
</evidence>
<reference evidence="2 3" key="1">
    <citation type="journal article" date="2024" name="J Genomics">
        <title>Draft genome sequencing and assembly of Favolaschia claudopus CIRM-BRFM 2984 isolated from oak limbs.</title>
        <authorList>
            <person name="Navarro D."/>
            <person name="Drula E."/>
            <person name="Chaduli D."/>
            <person name="Cazenave R."/>
            <person name="Ahrendt S."/>
            <person name="Wang J."/>
            <person name="Lipzen A."/>
            <person name="Daum C."/>
            <person name="Barry K."/>
            <person name="Grigoriev I.V."/>
            <person name="Favel A."/>
            <person name="Rosso M.N."/>
            <person name="Martin F."/>
        </authorList>
    </citation>
    <scope>NUCLEOTIDE SEQUENCE [LARGE SCALE GENOMIC DNA]</scope>
    <source>
        <strain evidence="2 3">CIRM-BRFM 2984</strain>
    </source>
</reference>
<dbReference type="AlphaFoldDB" id="A0AAW0B7S6"/>
<dbReference type="InterPro" id="IPR052158">
    <property type="entry name" value="INH-QAR"/>
</dbReference>
<evidence type="ECO:0000313" key="2">
    <source>
        <dbReference type="EMBL" id="KAK7021649.1"/>
    </source>
</evidence>
<dbReference type="EMBL" id="JAWWNJ010000038">
    <property type="protein sequence ID" value="KAK7021649.1"/>
    <property type="molecule type" value="Genomic_DNA"/>
</dbReference>
<proteinExistence type="predicted"/>